<protein>
    <submittedName>
        <fullName evidence="1">Uncharacterized protein</fullName>
    </submittedName>
</protein>
<organism evidence="1 2">
    <name type="scientific">Luedemannella helvata</name>
    <dbReference type="NCBI Taxonomy" id="349315"/>
    <lineage>
        <taxon>Bacteria</taxon>
        <taxon>Bacillati</taxon>
        <taxon>Actinomycetota</taxon>
        <taxon>Actinomycetes</taxon>
        <taxon>Micromonosporales</taxon>
        <taxon>Micromonosporaceae</taxon>
        <taxon>Luedemannella</taxon>
    </lineage>
</organism>
<keyword evidence="2" id="KW-1185">Reference proteome</keyword>
<gene>
    <name evidence="1" type="ORF">GCM10009681_52680</name>
</gene>
<accession>A0ABP4XCF6</accession>
<dbReference type="RefSeq" id="WP_344087710.1">
    <property type="nucleotide sequence ID" value="NZ_BAAALS010000039.1"/>
</dbReference>
<evidence type="ECO:0000313" key="1">
    <source>
        <dbReference type="EMBL" id="GAA1774576.1"/>
    </source>
</evidence>
<reference evidence="2" key="1">
    <citation type="journal article" date="2019" name="Int. J. Syst. Evol. Microbiol.">
        <title>The Global Catalogue of Microorganisms (GCM) 10K type strain sequencing project: providing services to taxonomists for standard genome sequencing and annotation.</title>
        <authorList>
            <consortium name="The Broad Institute Genomics Platform"/>
            <consortium name="The Broad Institute Genome Sequencing Center for Infectious Disease"/>
            <person name="Wu L."/>
            <person name="Ma J."/>
        </authorList>
    </citation>
    <scope>NUCLEOTIDE SEQUENCE [LARGE SCALE GENOMIC DNA]</scope>
    <source>
        <strain evidence="2">JCM 13249</strain>
    </source>
</reference>
<evidence type="ECO:0000313" key="2">
    <source>
        <dbReference type="Proteomes" id="UP001500655"/>
    </source>
</evidence>
<dbReference type="EMBL" id="BAAALS010000039">
    <property type="protein sequence ID" value="GAA1774576.1"/>
    <property type="molecule type" value="Genomic_DNA"/>
</dbReference>
<comment type="caution">
    <text evidence="1">The sequence shown here is derived from an EMBL/GenBank/DDBJ whole genome shotgun (WGS) entry which is preliminary data.</text>
</comment>
<sequence>MSDAPTVTVEFVDAETGQTIGRSEMPATTLPPSFAPRTTVDFDDSAWQVEGADPVTSEEYLARRHLVLTVRRLGAISSDQIRYSLPTICDPLPPMLPNAPSGELLELHEDDWRQVELVSGSQADAVMAEFDAIRRVYDEYGIAGPDGILRGFGSIHLRQRLTEPLSPALPGRKLRQLLPEIKHVYRGVGFHDTAGGVAGSFALGLGPIAMYGVTDSQTVTTLALHPDDRTTLGVLDSVAAGIATVMRAFDLLFVDWCHCGTVDADQVGDYLRAALRV</sequence>
<name>A0ABP4XCF6_9ACTN</name>
<dbReference type="Proteomes" id="UP001500655">
    <property type="component" value="Unassembled WGS sequence"/>
</dbReference>
<proteinExistence type="predicted"/>